<dbReference type="NCBIfam" id="NF011936">
    <property type="entry name" value="PRK15407.1"/>
    <property type="match status" value="1"/>
</dbReference>
<keyword evidence="2" id="KW-0663">Pyridoxal phosphate</keyword>
<dbReference type="PIRSF" id="PIRSF000390">
    <property type="entry name" value="PLP_StrS"/>
    <property type="match status" value="1"/>
</dbReference>
<dbReference type="InterPro" id="IPR015424">
    <property type="entry name" value="PyrdxlP-dep_Trfase"/>
</dbReference>
<gene>
    <name evidence="3" type="ORF">MOTC310_22805</name>
</gene>
<reference evidence="3 4" key="1">
    <citation type="journal article" date="2012" name="Genet. Mol. Biol.">
        <title>Analysis of 16S rRNA and mxaF genes revealing insights into Methylobacterium niche-specific plant association.</title>
        <authorList>
            <person name="Dourado M.N."/>
            <person name="Andreote F.D."/>
            <person name="Dini-Andreote F."/>
            <person name="Conti R."/>
            <person name="Araujo J.M."/>
            <person name="Araujo W.L."/>
        </authorList>
    </citation>
    <scope>NUCLEOTIDE SEQUENCE [LARGE SCALE GENOMIC DNA]</scope>
    <source>
        <strain evidence="3 4">TC3-10</strain>
    </source>
</reference>
<dbReference type="Gene3D" id="3.40.640.10">
    <property type="entry name" value="Type I PLP-dependent aspartate aminotransferase-like (Major domain)"/>
    <property type="match status" value="1"/>
</dbReference>
<proteinExistence type="inferred from homology"/>
<dbReference type="Proteomes" id="UP001355206">
    <property type="component" value="Unassembled WGS sequence"/>
</dbReference>
<dbReference type="PANTHER" id="PTHR30244:SF34">
    <property type="entry name" value="DTDP-4-AMINO-4,6-DIDEOXYGALACTOSE TRANSAMINASE"/>
    <property type="match status" value="1"/>
</dbReference>
<dbReference type="Pfam" id="PF01041">
    <property type="entry name" value="DegT_DnrJ_EryC1"/>
    <property type="match status" value="1"/>
</dbReference>
<keyword evidence="4" id="KW-1185">Reference proteome</keyword>
<organism evidence="3 4">
    <name type="scientific">Methylobacterium oryzae</name>
    <dbReference type="NCBI Taxonomy" id="334852"/>
    <lineage>
        <taxon>Bacteria</taxon>
        <taxon>Pseudomonadati</taxon>
        <taxon>Pseudomonadota</taxon>
        <taxon>Alphaproteobacteria</taxon>
        <taxon>Hyphomicrobiales</taxon>
        <taxon>Methylobacteriaceae</taxon>
        <taxon>Methylobacterium</taxon>
    </lineage>
</organism>
<dbReference type="InterPro" id="IPR000653">
    <property type="entry name" value="DegT/StrS_aminotransferase"/>
</dbReference>
<protein>
    <submittedName>
        <fullName evidence="3">Lipopolysaccharide biosynthesis protein RfbH</fullName>
    </submittedName>
</protein>
<evidence type="ECO:0000256" key="2">
    <source>
        <dbReference type="RuleBase" id="RU004508"/>
    </source>
</evidence>
<dbReference type="InterPro" id="IPR015421">
    <property type="entry name" value="PyrdxlP-dep_Trfase_major"/>
</dbReference>
<dbReference type="InterPro" id="IPR015422">
    <property type="entry name" value="PyrdxlP-dep_Trfase_small"/>
</dbReference>
<dbReference type="SUPFAM" id="SSF53383">
    <property type="entry name" value="PLP-dependent transferases"/>
    <property type="match status" value="1"/>
</dbReference>
<evidence type="ECO:0000313" key="3">
    <source>
        <dbReference type="EMBL" id="MEE7493133.1"/>
    </source>
</evidence>
<dbReference type="PANTHER" id="PTHR30244">
    <property type="entry name" value="TRANSAMINASE"/>
    <property type="match status" value="1"/>
</dbReference>
<dbReference type="RefSeq" id="WP_331291366.1">
    <property type="nucleotide sequence ID" value="NZ_MLBR01000007.1"/>
</dbReference>
<comment type="similarity">
    <text evidence="1 2">Belongs to the DegT/DnrJ/EryC1 family.</text>
</comment>
<evidence type="ECO:0000256" key="1">
    <source>
        <dbReference type="ARBA" id="ARBA00037999"/>
    </source>
</evidence>
<evidence type="ECO:0000313" key="4">
    <source>
        <dbReference type="Proteomes" id="UP001355206"/>
    </source>
</evidence>
<accession>A0ABU7TTK5</accession>
<dbReference type="EMBL" id="MLCA01000011">
    <property type="protein sequence ID" value="MEE7493133.1"/>
    <property type="molecule type" value="Genomic_DNA"/>
</dbReference>
<dbReference type="Gene3D" id="3.90.1150.10">
    <property type="entry name" value="Aspartate Aminotransferase, domain 1"/>
    <property type="match status" value="1"/>
</dbReference>
<sequence length="439" mass="48089">MTDALRTEILNLARAHFEARGKPAFVPGETYIPPSGKVMDAEDCAHLIDASLDMWLTAGRYADRFERELAAAFGRKHARLTVSGSAANLLAFAALTSPKHGARRLRPGDEVITVAAGFPTTVAPIVQHGCVPVFVDVDVETHNVDVDLLEAAVTPKTRAVMIAHSLGNPFDVVRVAEICRRHGLWLVEDCCDAFGATIGGQGVGTFGDVATLSFYPAHHITTGEGGAVLVDKGPLAKIVESFRDWGRDCYCKPGTDNTCGNRFGWKLGDLPHGYDHKYTYSHIGYNLKVSDMQAALGVSQLTKLDHFVARRRANFAGLERRLRERGLDRLFHLPRATPGSEPSWFGYLLTVRDGAGIDRNALVARLEEKRVGTRLLFAGNLTRQPAFRDVTYRVHAALTHTDKIMRDSFWIGVWPGLTDPMLDYMADTLAAVVRELGAG</sequence>
<name>A0ABU7TTK5_9HYPH</name>
<dbReference type="CDD" id="cd00616">
    <property type="entry name" value="AHBA_syn"/>
    <property type="match status" value="1"/>
</dbReference>
<comment type="caution">
    <text evidence="3">The sequence shown here is derived from an EMBL/GenBank/DDBJ whole genome shotgun (WGS) entry which is preliminary data.</text>
</comment>